<dbReference type="EMBL" id="CAJNJA010077901">
    <property type="protein sequence ID" value="CAE7921062.1"/>
    <property type="molecule type" value="Genomic_DNA"/>
</dbReference>
<name>A0A813BSB5_9DINO</name>
<dbReference type="OrthoDB" id="420801at2759"/>
<evidence type="ECO:0000313" key="2">
    <source>
        <dbReference type="Proteomes" id="UP000601435"/>
    </source>
</evidence>
<accession>A0A813BSB5</accession>
<organism evidence="1 2">
    <name type="scientific">Symbiodinium necroappetens</name>
    <dbReference type="NCBI Taxonomy" id="1628268"/>
    <lineage>
        <taxon>Eukaryota</taxon>
        <taxon>Sar</taxon>
        <taxon>Alveolata</taxon>
        <taxon>Dinophyceae</taxon>
        <taxon>Suessiales</taxon>
        <taxon>Symbiodiniaceae</taxon>
        <taxon>Symbiodinium</taxon>
    </lineage>
</organism>
<reference evidence="1" key="1">
    <citation type="submission" date="2021-02" db="EMBL/GenBank/DDBJ databases">
        <authorList>
            <person name="Dougan E. K."/>
            <person name="Rhodes N."/>
            <person name="Thang M."/>
            <person name="Chan C."/>
        </authorList>
    </citation>
    <scope>NUCLEOTIDE SEQUENCE</scope>
</reference>
<proteinExistence type="predicted"/>
<dbReference type="AlphaFoldDB" id="A0A813BSB5"/>
<evidence type="ECO:0000313" key="1">
    <source>
        <dbReference type="EMBL" id="CAE7921062.1"/>
    </source>
</evidence>
<gene>
    <name evidence="1" type="ORF">SNEC2469_LOCUS31746</name>
</gene>
<keyword evidence="2" id="KW-1185">Reference proteome</keyword>
<protein>
    <submittedName>
        <fullName evidence="1">Uncharacterized protein</fullName>
    </submittedName>
</protein>
<comment type="caution">
    <text evidence="1">The sequence shown here is derived from an EMBL/GenBank/DDBJ whole genome shotgun (WGS) entry which is preliminary data.</text>
</comment>
<sequence>MKEQPAVDEWHRQLWPGQPVPVVTPEKGGGEYATRYVTTSVMVAYVLHMCSSSRPAETRKLAYGCLRSLFDKACQTGCFRIQHVHFSLDLQHGQWTTQELRRPTDFQPWTQPFFDKLVAFQWSLDLVDDKKIGVTSVPPRIHPADFVLWTMDITRDLRRQAPETFCAKTKMQSAALSLLTQLASFIDGHMRAVTMEYQFVSESGARPRAAAKKKAANDLMRCFRRRKPAERTSAAVVWEICGRVSELLFSQEERWISKAIAAAGGGVSSVTKAAYRISAT</sequence>
<dbReference type="Proteomes" id="UP000601435">
    <property type="component" value="Unassembled WGS sequence"/>
</dbReference>